<accession>A0A0L6JQA8</accession>
<reference evidence="2" key="1">
    <citation type="submission" date="2015-07" db="EMBL/GenBank/DDBJ databases">
        <title>Near-Complete Genome Sequence of the Cellulolytic Bacterium Bacteroides (Pseudobacteroides) cellulosolvens ATCC 35603.</title>
        <authorList>
            <person name="Dassa B."/>
            <person name="Utturkar S.M."/>
            <person name="Klingeman D.M."/>
            <person name="Hurt R.A."/>
            <person name="Keller M."/>
            <person name="Xu J."/>
            <person name="Reddy Y.H.K."/>
            <person name="Borovok I."/>
            <person name="Grinberg I.R."/>
            <person name="Lamed R."/>
            <person name="Zhivin O."/>
            <person name="Bayer E.A."/>
            <person name="Brown S.D."/>
        </authorList>
    </citation>
    <scope>NUCLEOTIDE SEQUENCE [LARGE SCALE GENOMIC DNA]</scope>
    <source>
        <strain evidence="2">DSM 2933</strain>
    </source>
</reference>
<dbReference type="eggNOG" id="ENOG5033CGF">
    <property type="taxonomic scope" value="Bacteria"/>
</dbReference>
<keyword evidence="2" id="KW-1185">Reference proteome</keyword>
<dbReference type="Proteomes" id="UP000036923">
    <property type="component" value="Unassembled WGS sequence"/>
</dbReference>
<dbReference type="STRING" id="398512.Bccel_3244"/>
<gene>
    <name evidence="1" type="ORF">Bccel_3244</name>
</gene>
<sequence>MRPLKPQKSIEGINRAKMFIKRDLDLFIGYPGINGKWISHPEGKEVSEVVITREHIHKAIFTINKLVRDFPKALPKIVGDVEKWSDRNKSLLELLKQSIHNETTLPESLAKINPSFGDFEKKLHNKIVRDNKDMINIINCFSWLTILKPETFKDVLAWLDNHNEYIDEIYKNFGNQEGLEFIIKLWRLSNITGEKRIKIILLWASHSRVNCIIMDQGYQYSNLVDTSLGRKSIDPVPGIPKARFGSDFKKWINYLSIQDNQTARRSIDLFNLVCDISFIDRWEEWWESLDKVISMAKRMPRGLSRHNPLTIKLNNIREKIKNMGDNTPPVVKSKFLFENIMKWSQNDKVSQYEKMYKALGALPKEYDNVPLRLAFWFYWDQMMEHSEISKQKIISNIIDEFLKFVNLQGDFERAINPWKKVISSWQAKGESRSYIYTIDDEILDEALDQKSVPLIFNLLRRLYQDKRFGEFIENEERRYVLLCLAVPEEQVLDCFFEMRKCGISDAYIAKDVLKLSSEIAGGNYNNFGCVTKALLANVDRCYDPTRILKSIIKMCSNHFYKNFIAEAIAGGQIRVLCTIALELSIVEFFGEKAADLPPPLDTDTTWINRYPAELHEVLMRLAYSDVNAVNTADRLLSKYYPDAELLQAEIDELVNKVSNGEDKEGFLKLRIDKLCRRLIEGPAKLGEVKLNNLGKKVSHAAMMGLLERFKEESNFMFRKCLNLNLSLNEFPDWLQRSDVHETILSSIELSDTFRNIVTMILKRRASHMPWDFRDEDANRQFLERMKSINVNISPWIDGDYKLIKELSNGEEIILSIERDPIEIFNMGKYFKTCLSPGGINFFSVFSNIIDINKQVIYGKTRDGYVRARALIAISDNGGILIFHPYSNDSKLGFKDALKEFVHDLAAKMNTVVMSRGNVNTLIAPRWYDDGPYDLVEEFPFAKDGSEFRRNLLKWNASELLSNMEKAVEPIGLNERTIPFFISLPEMKDCRILVEILFPYITKFNLASNSFYAYIQALIELGMADMLRKLLPKIVDHVLSISYEGNYWTIQKWVEVLLEISPVKALNVIKKNRSPYCSSWEDEEGERVAAAGRAYFMLNRRKQAAKMFSIAINKCLSDKSREFCTHYSKLLNTH</sequence>
<name>A0A0L6JQA8_9FIRM</name>
<protein>
    <submittedName>
        <fullName evidence="1">Uncharacterized protein</fullName>
    </submittedName>
</protein>
<comment type="caution">
    <text evidence="1">The sequence shown here is derived from an EMBL/GenBank/DDBJ whole genome shotgun (WGS) entry which is preliminary data.</text>
</comment>
<dbReference type="RefSeq" id="WP_036939009.1">
    <property type="nucleotide sequence ID" value="NZ_JQKC01000008.1"/>
</dbReference>
<evidence type="ECO:0000313" key="1">
    <source>
        <dbReference type="EMBL" id="KNY27973.1"/>
    </source>
</evidence>
<dbReference type="EMBL" id="LGTC01000001">
    <property type="protein sequence ID" value="KNY27973.1"/>
    <property type="molecule type" value="Genomic_DNA"/>
</dbReference>
<evidence type="ECO:0000313" key="2">
    <source>
        <dbReference type="Proteomes" id="UP000036923"/>
    </source>
</evidence>
<organism evidence="1 2">
    <name type="scientific">Pseudobacteroides cellulosolvens ATCC 35603 = DSM 2933</name>
    <dbReference type="NCBI Taxonomy" id="398512"/>
    <lineage>
        <taxon>Bacteria</taxon>
        <taxon>Bacillati</taxon>
        <taxon>Bacillota</taxon>
        <taxon>Clostridia</taxon>
        <taxon>Eubacteriales</taxon>
        <taxon>Oscillospiraceae</taxon>
        <taxon>Pseudobacteroides</taxon>
    </lineage>
</organism>
<dbReference type="OrthoDB" id="7052252at2"/>
<proteinExistence type="predicted"/>
<dbReference type="AlphaFoldDB" id="A0A0L6JQA8"/>